<evidence type="ECO:0000256" key="1">
    <source>
        <dbReference type="SAM" id="MobiDB-lite"/>
    </source>
</evidence>
<comment type="caution">
    <text evidence="2">The sequence shown here is derived from an EMBL/GenBank/DDBJ whole genome shotgun (WGS) entry which is preliminary data.</text>
</comment>
<organism evidence="2">
    <name type="scientific">marine sediment metagenome</name>
    <dbReference type="NCBI Taxonomy" id="412755"/>
    <lineage>
        <taxon>unclassified sequences</taxon>
        <taxon>metagenomes</taxon>
        <taxon>ecological metagenomes</taxon>
    </lineage>
</organism>
<reference evidence="2" key="1">
    <citation type="journal article" date="2014" name="Front. Microbiol.">
        <title>High frequency of phylogenetically diverse reductive dehalogenase-homologous genes in deep subseafloor sedimentary metagenomes.</title>
        <authorList>
            <person name="Kawai M."/>
            <person name="Futagami T."/>
            <person name="Toyoda A."/>
            <person name="Takaki Y."/>
            <person name="Nishi S."/>
            <person name="Hori S."/>
            <person name="Arai W."/>
            <person name="Tsubouchi T."/>
            <person name="Morono Y."/>
            <person name="Uchiyama I."/>
            <person name="Ito T."/>
            <person name="Fujiyama A."/>
            <person name="Inagaki F."/>
            <person name="Takami H."/>
        </authorList>
    </citation>
    <scope>NUCLEOTIDE SEQUENCE</scope>
    <source>
        <strain evidence="2">Expedition CK06-06</strain>
    </source>
</reference>
<dbReference type="AlphaFoldDB" id="X1D1T9"/>
<gene>
    <name evidence="2" type="ORF">S01H4_58427</name>
</gene>
<feature type="region of interest" description="Disordered" evidence="1">
    <location>
        <begin position="1"/>
        <end position="52"/>
    </location>
</feature>
<protein>
    <submittedName>
        <fullName evidence="2">Uncharacterized protein</fullName>
    </submittedName>
</protein>
<feature type="non-terminal residue" evidence="2">
    <location>
        <position position="52"/>
    </location>
</feature>
<feature type="compositionally biased region" description="Basic and acidic residues" evidence="1">
    <location>
        <begin position="27"/>
        <end position="37"/>
    </location>
</feature>
<name>X1D1T9_9ZZZZ</name>
<dbReference type="EMBL" id="BART01034123">
    <property type="protein sequence ID" value="GAH14771.1"/>
    <property type="molecule type" value="Genomic_DNA"/>
</dbReference>
<sequence>MPSRLGESSLESWNPPKDLLGPNKPFRHGDSWKDLGIRQKPTPVVLRRIRQR</sequence>
<evidence type="ECO:0000313" key="2">
    <source>
        <dbReference type="EMBL" id="GAH14771.1"/>
    </source>
</evidence>
<accession>X1D1T9</accession>
<proteinExistence type="predicted"/>